<dbReference type="SMART" id="SM00164">
    <property type="entry name" value="TBC"/>
    <property type="match status" value="1"/>
</dbReference>
<dbReference type="Pfam" id="PF00566">
    <property type="entry name" value="RabGAP-TBC"/>
    <property type="match status" value="1"/>
</dbReference>
<gene>
    <name evidence="2" type="ORF">K7432_006209</name>
</gene>
<evidence type="ECO:0000313" key="2">
    <source>
        <dbReference type="EMBL" id="KAK9765453.1"/>
    </source>
</evidence>
<reference evidence="2 3" key="1">
    <citation type="submission" date="2023-04" db="EMBL/GenBank/DDBJ databases">
        <title>Genome of Basidiobolus ranarum AG-B5.</title>
        <authorList>
            <person name="Stajich J.E."/>
            <person name="Carter-House D."/>
            <person name="Gryganskyi A."/>
        </authorList>
    </citation>
    <scope>NUCLEOTIDE SEQUENCE [LARGE SCALE GENOMIC DNA]</scope>
    <source>
        <strain evidence="2 3">AG-B5</strain>
    </source>
</reference>
<dbReference type="InterPro" id="IPR050302">
    <property type="entry name" value="Rab_GAP_TBC_domain"/>
</dbReference>
<dbReference type="Gene3D" id="1.10.8.270">
    <property type="entry name" value="putative rabgap domain of human tbc1 domain family member 14 like domains"/>
    <property type="match status" value="1"/>
</dbReference>
<keyword evidence="3" id="KW-1185">Reference proteome</keyword>
<dbReference type="Proteomes" id="UP001479436">
    <property type="component" value="Unassembled WGS sequence"/>
</dbReference>
<feature type="domain" description="Rab-GAP TBC" evidence="1">
    <location>
        <begin position="140"/>
        <end position="327"/>
    </location>
</feature>
<comment type="caution">
    <text evidence="2">The sequence shown here is derived from an EMBL/GenBank/DDBJ whole genome shotgun (WGS) entry which is preliminary data.</text>
</comment>
<accession>A0ABR2WVE3</accession>
<evidence type="ECO:0000313" key="3">
    <source>
        <dbReference type="Proteomes" id="UP001479436"/>
    </source>
</evidence>
<dbReference type="Gene3D" id="1.10.472.80">
    <property type="entry name" value="Ypt/Rab-GAP domain of gyp1p, domain 3"/>
    <property type="match status" value="1"/>
</dbReference>
<proteinExistence type="predicted"/>
<dbReference type="PANTHER" id="PTHR47219">
    <property type="entry name" value="RAB GTPASE-ACTIVATING PROTEIN 1-LIKE"/>
    <property type="match status" value="1"/>
</dbReference>
<evidence type="ECO:0000259" key="1">
    <source>
        <dbReference type="PROSITE" id="PS50086"/>
    </source>
</evidence>
<dbReference type="PROSITE" id="PS50086">
    <property type="entry name" value="TBC_RABGAP"/>
    <property type="match status" value="1"/>
</dbReference>
<dbReference type="SUPFAM" id="SSF47923">
    <property type="entry name" value="Ypt/Rab-GAP domain of gyp1p"/>
    <property type="match status" value="2"/>
</dbReference>
<name>A0ABR2WVE3_9FUNG</name>
<dbReference type="InterPro" id="IPR035969">
    <property type="entry name" value="Rab-GAP_TBC_sf"/>
</dbReference>
<protein>
    <recommendedName>
        <fullName evidence="1">Rab-GAP TBC domain-containing protein</fullName>
    </recommendedName>
</protein>
<dbReference type="EMBL" id="JASJQH010000267">
    <property type="protein sequence ID" value="KAK9765453.1"/>
    <property type="molecule type" value="Genomic_DNA"/>
</dbReference>
<organism evidence="2 3">
    <name type="scientific">Basidiobolus ranarum</name>
    <dbReference type="NCBI Taxonomy" id="34480"/>
    <lineage>
        <taxon>Eukaryota</taxon>
        <taxon>Fungi</taxon>
        <taxon>Fungi incertae sedis</taxon>
        <taxon>Zoopagomycota</taxon>
        <taxon>Entomophthoromycotina</taxon>
        <taxon>Basidiobolomycetes</taxon>
        <taxon>Basidiobolales</taxon>
        <taxon>Basidiobolaceae</taxon>
        <taxon>Basidiobolus</taxon>
    </lineage>
</organism>
<dbReference type="InterPro" id="IPR000195">
    <property type="entry name" value="Rab-GAP-TBC_dom"/>
</dbReference>
<sequence length="406" mass="46993">MSVLNRLFRNSAWSSLTKFDSEYSVKEMVSDSNSSVFEECLNSPISIPTRSPTLLSDSNSTCCDSDIDSIELNPDYPVTPLLYIRQELEYPFNTEIHQKDPPLELTNHSSDSKFWNCLIENYSIMLAQNPVRVTQRIYQGIPKEYRSVMWQCMSQSKTTYLDTLYFQLLKERSPFEADILLDLPRTFPRVDMFKKKGGEGQTRLFNVLKAYSVYDPEIGYAQGLGYIVAVLLFHSQMSESEAFNVFVRLMQSHDLREIFLTDLRNLECRIYQFRCLLSSHFPKLVQHLDRHNIRTAMYTTSWFLTLFTNVLPLPIIFRLLDVMLLEGVTVTVMRMGLALLNQSSLELLNLDDYGELMKVVTGTIFEVPPSKEEELIQSLGLFTAVTEKELTTLSKRYKLLRNIFAK</sequence>
<dbReference type="Gene3D" id="1.10.10.750">
    <property type="entry name" value="Ypt/Rab-GAP domain of gyp1p, domain 1"/>
    <property type="match status" value="1"/>
</dbReference>
<dbReference type="PANTHER" id="PTHR47219:SF9">
    <property type="entry name" value="GTPASE ACTIVATING PROTEIN AND CENTROSOME-ASSOCIATED, ISOFORM B"/>
    <property type="match status" value="1"/>
</dbReference>